<evidence type="ECO:0000313" key="2">
    <source>
        <dbReference type="Proteomes" id="UP000245698"/>
    </source>
</evidence>
<name>A0A2P9AXD5_9HYPH</name>
<reference evidence="2" key="1">
    <citation type="submission" date="2016-12" db="EMBL/GenBank/DDBJ databases">
        <authorList>
            <person name="Brunel B."/>
        </authorList>
    </citation>
    <scope>NUCLEOTIDE SEQUENCE [LARGE SCALE GENOMIC DNA]</scope>
</reference>
<accession>A0A2P9AXD5</accession>
<organism evidence="1 2">
    <name type="scientific">Mesorhizobium delmotii</name>
    <dbReference type="NCBI Taxonomy" id="1631247"/>
    <lineage>
        <taxon>Bacteria</taxon>
        <taxon>Pseudomonadati</taxon>
        <taxon>Pseudomonadota</taxon>
        <taxon>Alphaproteobacteria</taxon>
        <taxon>Hyphomicrobiales</taxon>
        <taxon>Phyllobacteriaceae</taxon>
        <taxon>Mesorhizobium</taxon>
    </lineage>
</organism>
<evidence type="ECO:0000313" key="1">
    <source>
        <dbReference type="EMBL" id="SJM35876.1"/>
    </source>
</evidence>
<protein>
    <submittedName>
        <fullName evidence="1">Uncharacterized protein</fullName>
    </submittedName>
</protein>
<keyword evidence="2" id="KW-1185">Reference proteome</keyword>
<dbReference type="EMBL" id="FUIG01000103">
    <property type="protein sequence ID" value="SJM35876.1"/>
    <property type="molecule type" value="Genomic_DNA"/>
</dbReference>
<dbReference type="AlphaFoldDB" id="A0A2P9AXD5"/>
<proteinExistence type="predicted"/>
<sequence length="61" mass="6572">MSSRGNWRGKCRAGRWSAGRYRPRQPGTIAAISALLLGEKVTGETIPFALAVMAIAARRVS</sequence>
<gene>
    <name evidence="1" type="ORF">BQ8482_90251</name>
</gene>
<dbReference type="Proteomes" id="UP000245698">
    <property type="component" value="Unassembled WGS sequence"/>
</dbReference>